<dbReference type="EMBL" id="PDKO01000002">
    <property type="protein sequence ID" value="RXJ63881.1"/>
    <property type="molecule type" value="Genomic_DNA"/>
</dbReference>
<dbReference type="Proteomes" id="UP000290191">
    <property type="component" value="Unassembled WGS sequence"/>
</dbReference>
<sequence>MSINEKSVNQLLHLASVSDDIKTLRELANSEHMNVRRALAKNKNIDKSIGNKLLFDPVLNVSYMASLNPNTTIKREFEERLLTACVKCKIDERKLDCLHCPFKESR</sequence>
<dbReference type="RefSeq" id="WP_129081250.1">
    <property type="nucleotide sequence ID" value="NZ_CP041070.1"/>
</dbReference>
<gene>
    <name evidence="1" type="ORF">CRV06_02755</name>
</gene>
<reference evidence="1 2" key="1">
    <citation type="submission" date="2017-10" db="EMBL/GenBank/DDBJ databases">
        <title>Genomics of the genus Arcobacter.</title>
        <authorList>
            <person name="Perez-Cataluna A."/>
            <person name="Figueras M.J."/>
        </authorList>
    </citation>
    <scope>NUCLEOTIDE SEQUENCE [LARGE SCALE GENOMIC DNA]</scope>
    <source>
        <strain evidence="1 2">DSM 24636</strain>
    </source>
</reference>
<proteinExistence type="predicted"/>
<name>A0A4Q0Y653_9BACT</name>
<comment type="caution">
    <text evidence="1">The sequence shown here is derived from an EMBL/GenBank/DDBJ whole genome shotgun (WGS) entry which is preliminary data.</text>
</comment>
<keyword evidence="2" id="KW-1185">Reference proteome</keyword>
<evidence type="ECO:0000313" key="1">
    <source>
        <dbReference type="EMBL" id="RXJ63881.1"/>
    </source>
</evidence>
<accession>A0A4Q0Y653</accession>
<protein>
    <submittedName>
        <fullName evidence="1">Uncharacterized protein</fullName>
    </submittedName>
</protein>
<dbReference type="OrthoDB" id="5348252at2"/>
<organism evidence="1 2">
    <name type="scientific">Halarcobacter anaerophilus</name>
    <dbReference type="NCBI Taxonomy" id="877500"/>
    <lineage>
        <taxon>Bacteria</taxon>
        <taxon>Pseudomonadati</taxon>
        <taxon>Campylobacterota</taxon>
        <taxon>Epsilonproteobacteria</taxon>
        <taxon>Campylobacterales</taxon>
        <taxon>Arcobacteraceae</taxon>
        <taxon>Halarcobacter</taxon>
    </lineage>
</organism>
<dbReference type="AlphaFoldDB" id="A0A4Q0Y653"/>
<evidence type="ECO:0000313" key="2">
    <source>
        <dbReference type="Proteomes" id="UP000290191"/>
    </source>
</evidence>